<dbReference type="GO" id="GO:0008270">
    <property type="term" value="F:zinc ion binding"/>
    <property type="evidence" value="ECO:0007669"/>
    <property type="project" value="UniProtKB-KW"/>
</dbReference>
<dbReference type="AlphaFoldDB" id="A0A0C2MHM5"/>
<dbReference type="PROSITE" id="PS50157">
    <property type="entry name" value="ZINC_FINGER_C2H2_2"/>
    <property type="match status" value="2"/>
</dbReference>
<dbReference type="InterPro" id="IPR013087">
    <property type="entry name" value="Znf_C2H2_type"/>
</dbReference>
<dbReference type="SMART" id="SM00355">
    <property type="entry name" value="ZnF_C2H2"/>
    <property type="match status" value="2"/>
</dbReference>
<evidence type="ECO:0000313" key="3">
    <source>
        <dbReference type="EMBL" id="KII63839.1"/>
    </source>
</evidence>
<dbReference type="Proteomes" id="UP000031668">
    <property type="component" value="Unassembled WGS sequence"/>
</dbReference>
<dbReference type="PROSITE" id="PS00028">
    <property type="entry name" value="ZINC_FINGER_C2H2_1"/>
    <property type="match status" value="2"/>
</dbReference>
<name>A0A0C2MHM5_THEKT</name>
<evidence type="ECO:0000259" key="2">
    <source>
        <dbReference type="PROSITE" id="PS50157"/>
    </source>
</evidence>
<feature type="domain" description="C2H2-type" evidence="2">
    <location>
        <begin position="140"/>
        <end position="169"/>
    </location>
</feature>
<keyword evidence="1" id="KW-0862">Zinc</keyword>
<comment type="caution">
    <text evidence="3">The sequence shown here is derived from an EMBL/GenBank/DDBJ whole genome shotgun (WGS) entry which is preliminary data.</text>
</comment>
<reference evidence="3 4" key="1">
    <citation type="journal article" date="2014" name="Genome Biol. Evol.">
        <title>The genome of the myxosporean Thelohanellus kitauei shows adaptations to nutrient acquisition within its fish host.</title>
        <authorList>
            <person name="Yang Y."/>
            <person name="Xiong J."/>
            <person name="Zhou Z."/>
            <person name="Huo F."/>
            <person name="Miao W."/>
            <person name="Ran C."/>
            <person name="Liu Y."/>
            <person name="Zhang J."/>
            <person name="Feng J."/>
            <person name="Wang M."/>
            <person name="Wang M."/>
            <person name="Wang L."/>
            <person name="Yao B."/>
        </authorList>
    </citation>
    <scope>NUCLEOTIDE SEQUENCE [LARGE SCALE GENOMIC DNA]</scope>
    <source>
        <strain evidence="3">Wuqing</strain>
    </source>
</reference>
<accession>A0A0C2MHM5</accession>
<dbReference type="OrthoDB" id="10039931at2759"/>
<sequence>MNRKRLFFYIHHALMTEEDPYQILEKEEEDIIFATYVLTGMLEYKAIHEKSQSKHIVPQVQQNAQPRSMDPHIQGRASGQVTPYWTCGYPGINSIGPLFDRLGDPRTRGYFQSPVVNNVAQIHVERMNPGFKSINEPGLYPCKRPGCGLVYQKRTHLLLHMKSHDNESRKYFQWVDCNKEFPKVEIPTHSIRSLVENTLECKFCDAKFNRINHLLSHVKRRHSSNT</sequence>
<dbReference type="EMBL" id="JWZT01004569">
    <property type="protein sequence ID" value="KII63839.1"/>
    <property type="molecule type" value="Genomic_DNA"/>
</dbReference>
<proteinExistence type="predicted"/>
<organism evidence="3 4">
    <name type="scientific">Thelohanellus kitauei</name>
    <name type="common">Myxosporean</name>
    <dbReference type="NCBI Taxonomy" id="669202"/>
    <lineage>
        <taxon>Eukaryota</taxon>
        <taxon>Metazoa</taxon>
        <taxon>Cnidaria</taxon>
        <taxon>Myxozoa</taxon>
        <taxon>Myxosporea</taxon>
        <taxon>Bivalvulida</taxon>
        <taxon>Platysporina</taxon>
        <taxon>Myxobolidae</taxon>
        <taxon>Thelohanellus</taxon>
    </lineage>
</organism>
<keyword evidence="4" id="KW-1185">Reference proteome</keyword>
<dbReference type="Gene3D" id="3.30.160.60">
    <property type="entry name" value="Classic Zinc Finger"/>
    <property type="match status" value="1"/>
</dbReference>
<evidence type="ECO:0000313" key="4">
    <source>
        <dbReference type="Proteomes" id="UP000031668"/>
    </source>
</evidence>
<evidence type="ECO:0000256" key="1">
    <source>
        <dbReference type="PROSITE-ProRule" id="PRU00042"/>
    </source>
</evidence>
<protein>
    <submittedName>
        <fullName evidence="3">Transcription factor Sp8</fullName>
    </submittedName>
</protein>
<gene>
    <name evidence="3" type="ORF">RF11_00807</name>
</gene>
<dbReference type="OMA" id="ENTLECK"/>
<keyword evidence="1" id="KW-0479">Metal-binding</keyword>
<keyword evidence="1" id="KW-0863">Zinc-finger</keyword>
<feature type="domain" description="C2H2-type" evidence="2">
    <location>
        <begin position="199"/>
        <end position="226"/>
    </location>
</feature>